<dbReference type="Pfam" id="PF00762">
    <property type="entry name" value="Ferrochelatase"/>
    <property type="match status" value="1"/>
</dbReference>
<feature type="binding site" evidence="7">
    <location>
        <position position="275"/>
    </location>
    <ligand>
        <name>Fe(2+)</name>
        <dbReference type="ChEBI" id="CHEBI:29033"/>
    </ligand>
</feature>
<keyword evidence="4 7" id="KW-0456">Lyase</keyword>
<keyword evidence="7" id="KW-0479">Metal-binding</keyword>
<dbReference type="NCBIfam" id="TIGR00109">
    <property type="entry name" value="hemH"/>
    <property type="match status" value="1"/>
</dbReference>
<comment type="pathway">
    <text evidence="1 7">Porphyrin-containing compound metabolism; protoheme biosynthesis.</text>
</comment>
<dbReference type="Proteomes" id="UP000008221">
    <property type="component" value="Chromosome"/>
</dbReference>
<evidence type="ECO:0000256" key="4">
    <source>
        <dbReference type="ARBA" id="ARBA00023239"/>
    </source>
</evidence>
<dbReference type="HAMAP" id="MF_00323">
    <property type="entry name" value="Ferrochelatase"/>
    <property type="match status" value="1"/>
</dbReference>
<dbReference type="FunCoup" id="A0LUR9">
    <property type="interactions" value="360"/>
</dbReference>
<evidence type="ECO:0000256" key="1">
    <source>
        <dbReference type="ARBA" id="ARBA00004744"/>
    </source>
</evidence>
<keyword evidence="2 7" id="KW-0408">Iron</keyword>
<accession>A0LUR9</accession>
<feature type="binding site" evidence="7">
    <location>
        <position position="60"/>
    </location>
    <ligand>
        <name>Fe-coproporphyrin III</name>
        <dbReference type="ChEBI" id="CHEBI:68438"/>
    </ligand>
</feature>
<dbReference type="InterPro" id="IPR001015">
    <property type="entry name" value="Ferrochelatase"/>
</dbReference>
<dbReference type="InParanoid" id="A0LUR9"/>
<dbReference type="STRING" id="351607.Acel_1407"/>
<reference evidence="9 10" key="1">
    <citation type="journal article" date="2009" name="Genome Res.">
        <title>Complete genome of the cellulolytic thermophile Acidothermus cellulolyticus 11B provides insights into its ecophysiological and evolutionary adaptations.</title>
        <authorList>
            <person name="Barabote R.D."/>
            <person name="Xie G."/>
            <person name="Leu D.H."/>
            <person name="Normand P."/>
            <person name="Necsulea A."/>
            <person name="Daubin V."/>
            <person name="Medigue C."/>
            <person name="Adney W.S."/>
            <person name="Xu X.C."/>
            <person name="Lapidus A."/>
            <person name="Parales R.E."/>
            <person name="Detter C."/>
            <person name="Pujic P."/>
            <person name="Bruce D."/>
            <person name="Lavire C."/>
            <person name="Challacombe J.F."/>
            <person name="Brettin T.S."/>
            <person name="Berry A.M."/>
        </authorList>
    </citation>
    <scope>NUCLEOTIDE SEQUENCE [LARGE SCALE GENOMIC DNA]</scope>
    <source>
        <strain evidence="10">ATCC 43068 / DSM 8971 / 11B</strain>
    </source>
</reference>
<gene>
    <name evidence="7" type="primary">cpfC</name>
    <name evidence="9" type="ordered locus">Acel_1407</name>
</gene>
<dbReference type="Gene3D" id="3.40.50.1400">
    <property type="match status" value="2"/>
</dbReference>
<keyword evidence="7" id="KW-0963">Cytoplasm</keyword>
<dbReference type="InterPro" id="IPR033644">
    <property type="entry name" value="Ferrochelatase_C"/>
</dbReference>
<dbReference type="PANTHER" id="PTHR11108">
    <property type="entry name" value="FERROCHELATASE"/>
    <property type="match status" value="1"/>
</dbReference>
<dbReference type="eggNOG" id="COG0276">
    <property type="taxonomic scope" value="Bacteria"/>
</dbReference>
<keyword evidence="5 7" id="KW-0627">Porphyrin biosynthesis</keyword>
<dbReference type="UniPathway" id="UPA00252"/>
<organism evidence="9 10">
    <name type="scientific">Acidothermus cellulolyticus (strain ATCC 43068 / DSM 8971 / 11B)</name>
    <dbReference type="NCBI Taxonomy" id="351607"/>
    <lineage>
        <taxon>Bacteria</taxon>
        <taxon>Bacillati</taxon>
        <taxon>Actinomycetota</taxon>
        <taxon>Actinomycetes</taxon>
        <taxon>Acidothermales</taxon>
        <taxon>Acidothermaceae</taxon>
        <taxon>Acidothermus</taxon>
    </lineage>
</organism>
<comment type="similarity">
    <text evidence="7 8">Belongs to the ferrochelatase family.</text>
</comment>
<proteinExistence type="inferred from homology"/>
<dbReference type="SUPFAM" id="SSF53800">
    <property type="entry name" value="Chelatase"/>
    <property type="match status" value="1"/>
</dbReference>
<name>A0LUR9_ACIC1</name>
<feature type="binding site" evidence="7">
    <location>
        <position position="129"/>
    </location>
    <ligand>
        <name>Fe-coproporphyrin III</name>
        <dbReference type="ChEBI" id="CHEBI:68438"/>
    </ligand>
</feature>
<dbReference type="GO" id="GO:0004325">
    <property type="term" value="F:ferrochelatase activity"/>
    <property type="evidence" value="ECO:0007669"/>
    <property type="project" value="UniProtKB-UniRule"/>
</dbReference>
<dbReference type="KEGG" id="ace:Acel_1407"/>
<dbReference type="NCBIfam" id="NF000689">
    <property type="entry name" value="PRK00035.2-1"/>
    <property type="match status" value="1"/>
</dbReference>
<feature type="binding site" evidence="7">
    <location>
        <position position="189"/>
    </location>
    <ligand>
        <name>Fe(2+)</name>
        <dbReference type="ChEBI" id="CHEBI:29033"/>
    </ligand>
</feature>
<evidence type="ECO:0000256" key="6">
    <source>
        <dbReference type="ARBA" id="ARBA00024536"/>
    </source>
</evidence>
<keyword evidence="3 7" id="KW-0350">Heme biosynthesis</keyword>
<evidence type="ECO:0000256" key="8">
    <source>
        <dbReference type="RuleBase" id="RU004185"/>
    </source>
</evidence>
<comment type="catalytic activity">
    <reaction evidence="6">
        <text>Fe-coproporphyrin III + 2 H(+) = coproporphyrin III + Fe(2+)</text>
        <dbReference type="Rhea" id="RHEA:49572"/>
        <dbReference type="ChEBI" id="CHEBI:15378"/>
        <dbReference type="ChEBI" id="CHEBI:29033"/>
        <dbReference type="ChEBI" id="CHEBI:68438"/>
        <dbReference type="ChEBI" id="CHEBI:131725"/>
        <dbReference type="EC" id="4.99.1.9"/>
    </reaction>
    <physiologicalReaction direction="right-to-left" evidence="6">
        <dbReference type="Rhea" id="RHEA:49574"/>
    </physiologicalReaction>
</comment>
<comment type="function">
    <text evidence="7">Involved in coproporphyrin-dependent heme b biosynthesis. Catalyzes the insertion of ferrous iron into coproporphyrin III to form Fe-coproporphyrin III.</text>
</comment>
<dbReference type="GO" id="GO:0006783">
    <property type="term" value="P:heme biosynthetic process"/>
    <property type="evidence" value="ECO:0007669"/>
    <property type="project" value="UniProtKB-UniRule"/>
</dbReference>
<evidence type="ECO:0000256" key="5">
    <source>
        <dbReference type="ARBA" id="ARBA00023244"/>
    </source>
</evidence>
<keyword evidence="10" id="KW-1185">Reference proteome</keyword>
<evidence type="ECO:0000256" key="7">
    <source>
        <dbReference type="HAMAP-Rule" id="MF_00323"/>
    </source>
</evidence>
<dbReference type="InterPro" id="IPR033659">
    <property type="entry name" value="Ferrochelatase_N"/>
</dbReference>
<dbReference type="CDD" id="cd00419">
    <property type="entry name" value="Ferrochelatase_C"/>
    <property type="match status" value="1"/>
</dbReference>
<dbReference type="RefSeq" id="WP_011720242.1">
    <property type="nucleotide sequence ID" value="NC_008578.1"/>
</dbReference>
<dbReference type="CDD" id="cd03411">
    <property type="entry name" value="Ferrochelatase_N"/>
    <property type="match status" value="1"/>
</dbReference>
<dbReference type="EC" id="4.99.1.9" evidence="7"/>
<evidence type="ECO:0000313" key="9">
    <source>
        <dbReference type="EMBL" id="ABK53179.1"/>
    </source>
</evidence>
<comment type="subcellular location">
    <subcellularLocation>
        <location evidence="7">Cytoplasm</location>
    </subcellularLocation>
</comment>
<evidence type="ECO:0000256" key="2">
    <source>
        <dbReference type="ARBA" id="ARBA00023004"/>
    </source>
</evidence>
<dbReference type="HOGENOM" id="CLU_018884_2_0_11"/>
<dbReference type="AlphaFoldDB" id="A0LUR9"/>
<dbReference type="EMBL" id="CP000481">
    <property type="protein sequence ID" value="ABK53179.1"/>
    <property type="molecule type" value="Genomic_DNA"/>
</dbReference>
<dbReference type="PANTHER" id="PTHR11108:SF1">
    <property type="entry name" value="FERROCHELATASE, MITOCHONDRIAL"/>
    <property type="match status" value="1"/>
</dbReference>
<sequence>MTTSQTEPPTYDALLIVSFGGPEGPDDVMPFLRDVTAGRGVPEERLAEVAQHYYHFGGISPINAQNRALLAAVRADFAATGVNLAVYWANRHWQPWLADVVAQMRDDGIERALAFLTSAYAGFSSCRQYLDAIEAARRRVGPRAPRIDRLRQYFNHPGFIEPFRDATQSALATLPPEVRAGAPIVYVAHSIPEAMNAASGPAGGMYARQVAEAARLVHEALDGSHPSRLAYCSRSGSPSVPWLEPEIGQVLTELAEDGAPAVVVVPIGFVSDHMEVRYDLDTEAAELAARLGVRFARAATPGTDPRFVAMIRELALERLGRAAPRALGPTSPAHDVCPDNCCRFARSHPA</sequence>
<comment type="caution">
    <text evidence="7">Lacks conserved residue(s) required for the propagation of feature annotation.</text>
</comment>
<dbReference type="GO" id="GO:0046872">
    <property type="term" value="F:metal ion binding"/>
    <property type="evidence" value="ECO:0007669"/>
    <property type="project" value="UniProtKB-KW"/>
</dbReference>
<evidence type="ECO:0000313" key="10">
    <source>
        <dbReference type="Proteomes" id="UP000008221"/>
    </source>
</evidence>
<protein>
    <recommendedName>
        <fullName evidence="7">Coproporphyrin III ferrochelatase</fullName>
        <ecNumber evidence="7">4.99.1.9</ecNumber>
    </recommendedName>
</protein>
<dbReference type="GO" id="GO:0005737">
    <property type="term" value="C:cytoplasm"/>
    <property type="evidence" value="ECO:0007669"/>
    <property type="project" value="UniProtKB-SubCell"/>
</dbReference>
<evidence type="ECO:0000256" key="3">
    <source>
        <dbReference type="ARBA" id="ARBA00023133"/>
    </source>
</evidence>